<organism evidence="1 2">
    <name type="scientific">Choanephora cucurbitarum</name>
    <dbReference type="NCBI Taxonomy" id="101091"/>
    <lineage>
        <taxon>Eukaryota</taxon>
        <taxon>Fungi</taxon>
        <taxon>Fungi incertae sedis</taxon>
        <taxon>Mucoromycota</taxon>
        <taxon>Mucoromycotina</taxon>
        <taxon>Mucoromycetes</taxon>
        <taxon>Mucorales</taxon>
        <taxon>Mucorineae</taxon>
        <taxon>Choanephoraceae</taxon>
        <taxon>Choanephoroideae</taxon>
        <taxon>Choanephora</taxon>
    </lineage>
</organism>
<dbReference type="EMBL" id="LUGH01001293">
    <property type="protein sequence ID" value="OBZ81297.1"/>
    <property type="molecule type" value="Genomic_DNA"/>
</dbReference>
<sequence length="78" mass="8751">MIQEDLSSSDCRIGGYDENGNSIIVKIDELKFGKRKHFRGHHVGGVWVVGGVERTPQRRCFLVVVPDQSARTLLSIIE</sequence>
<gene>
    <name evidence="1" type="ORF">A0J61_10655</name>
</gene>
<comment type="caution">
    <text evidence="1">The sequence shown here is derived from an EMBL/GenBank/DDBJ whole genome shotgun (WGS) entry which is preliminary data.</text>
</comment>
<name>A0A1C7MWU1_9FUNG</name>
<dbReference type="OrthoDB" id="5598606at2759"/>
<keyword evidence="2" id="KW-1185">Reference proteome</keyword>
<dbReference type="InParanoid" id="A0A1C7MWU1"/>
<evidence type="ECO:0000313" key="2">
    <source>
        <dbReference type="Proteomes" id="UP000093000"/>
    </source>
</evidence>
<dbReference type="STRING" id="101091.A0A1C7MWU1"/>
<evidence type="ECO:0000313" key="1">
    <source>
        <dbReference type="EMBL" id="OBZ81297.1"/>
    </source>
</evidence>
<dbReference type="AlphaFoldDB" id="A0A1C7MWU1"/>
<reference evidence="1 2" key="1">
    <citation type="submission" date="2016-03" db="EMBL/GenBank/DDBJ databases">
        <title>Choanephora cucurbitarum.</title>
        <authorList>
            <person name="Min B."/>
            <person name="Park H."/>
            <person name="Park J.-H."/>
            <person name="Shin H.-D."/>
            <person name="Choi I.-G."/>
        </authorList>
    </citation>
    <scope>NUCLEOTIDE SEQUENCE [LARGE SCALE GENOMIC DNA]</scope>
    <source>
        <strain evidence="1 2">KUS-F28377</strain>
    </source>
</reference>
<proteinExistence type="predicted"/>
<dbReference type="Proteomes" id="UP000093000">
    <property type="component" value="Unassembled WGS sequence"/>
</dbReference>
<protein>
    <submittedName>
        <fullName evidence="1">Uncharacterized protein</fullName>
    </submittedName>
</protein>
<accession>A0A1C7MWU1</accession>